<proteinExistence type="predicted"/>
<dbReference type="Proteomes" id="UP000827872">
    <property type="component" value="Linkage Group LG04"/>
</dbReference>
<reference evidence="1" key="1">
    <citation type="submission" date="2021-08" db="EMBL/GenBank/DDBJ databases">
        <title>The first chromosome-level gecko genome reveals the dynamic sex chromosomes of Neotropical dwarf geckos (Sphaerodactylidae: Sphaerodactylus).</title>
        <authorList>
            <person name="Pinto B.J."/>
            <person name="Keating S.E."/>
            <person name="Gamble T."/>
        </authorList>
    </citation>
    <scope>NUCLEOTIDE SEQUENCE</scope>
    <source>
        <strain evidence="1">TG3544</strain>
    </source>
</reference>
<evidence type="ECO:0000313" key="1">
    <source>
        <dbReference type="EMBL" id="KAH8005623.1"/>
    </source>
</evidence>
<protein>
    <submittedName>
        <fullName evidence="1">Uncharacterized protein</fullName>
    </submittedName>
</protein>
<comment type="caution">
    <text evidence="1">The sequence shown here is derived from an EMBL/GenBank/DDBJ whole genome shotgun (WGS) entry which is preliminary data.</text>
</comment>
<keyword evidence="2" id="KW-1185">Reference proteome</keyword>
<evidence type="ECO:0000313" key="2">
    <source>
        <dbReference type="Proteomes" id="UP000827872"/>
    </source>
</evidence>
<accession>A0ACB8FJK6</accession>
<sequence>MMQDLVAAEDVPPGRKDWQRSPGEANFTELMGLCKLADRAWLLDPPLGLRQLEWQLFERVKCLSCDRPVTMMTGPHLITVRKATLRPRPASANGYEYLARKQKMDPETNEDSSNQPPQTCWQCQAHHQVCTIKRMSKSRDFATQYPYGDPTVLTYDNAEVDILGMNGVLYKGRVNAQVAERTLAVQKEFLGVKSPRPPSGLRMERVRSAIADFNYMSPYASSTVRRTRSAMGTQRQPLPPALETMDRVVHGNTSLSHHSFHNNGGVTGM</sequence>
<dbReference type="EMBL" id="CM037617">
    <property type="protein sequence ID" value="KAH8005623.1"/>
    <property type="molecule type" value="Genomic_DNA"/>
</dbReference>
<gene>
    <name evidence="1" type="ORF">K3G42_030536</name>
</gene>
<organism evidence="1 2">
    <name type="scientific">Sphaerodactylus townsendi</name>
    <dbReference type="NCBI Taxonomy" id="933632"/>
    <lineage>
        <taxon>Eukaryota</taxon>
        <taxon>Metazoa</taxon>
        <taxon>Chordata</taxon>
        <taxon>Craniata</taxon>
        <taxon>Vertebrata</taxon>
        <taxon>Euteleostomi</taxon>
        <taxon>Lepidosauria</taxon>
        <taxon>Squamata</taxon>
        <taxon>Bifurcata</taxon>
        <taxon>Gekkota</taxon>
        <taxon>Sphaerodactylidae</taxon>
        <taxon>Sphaerodactylus</taxon>
    </lineage>
</organism>
<name>A0ACB8FJK6_9SAUR</name>